<dbReference type="Proteomes" id="UP000234681">
    <property type="component" value="Chromosome 14"/>
</dbReference>
<proteinExistence type="predicted"/>
<organism evidence="1 2">
    <name type="scientific">Rattus norvegicus</name>
    <name type="common">Rat</name>
    <dbReference type="NCBI Taxonomy" id="10116"/>
    <lineage>
        <taxon>Eukaryota</taxon>
        <taxon>Metazoa</taxon>
        <taxon>Chordata</taxon>
        <taxon>Craniata</taxon>
        <taxon>Vertebrata</taxon>
        <taxon>Euteleostomi</taxon>
        <taxon>Mammalia</taxon>
        <taxon>Eutheria</taxon>
        <taxon>Euarchontoglires</taxon>
        <taxon>Glires</taxon>
        <taxon>Rodentia</taxon>
        <taxon>Myomorpha</taxon>
        <taxon>Muroidea</taxon>
        <taxon>Muridae</taxon>
        <taxon>Murinae</taxon>
        <taxon>Rattus</taxon>
    </lineage>
</organism>
<gene>
    <name evidence="1" type="ORF">rCG_35932</name>
</gene>
<protein>
    <submittedName>
        <fullName evidence="1">RCG35932</fullName>
    </submittedName>
</protein>
<accession>A6IKF0</accession>
<name>A6IKF0_RAT</name>
<dbReference type="EMBL" id="CH473963">
    <property type="protein sequence ID" value="EDM00215.1"/>
    <property type="molecule type" value="Genomic_DNA"/>
</dbReference>
<dbReference type="AlphaFoldDB" id="A6IKF0"/>
<evidence type="ECO:0000313" key="1">
    <source>
        <dbReference type="EMBL" id="EDM00215.1"/>
    </source>
</evidence>
<evidence type="ECO:0000313" key="2">
    <source>
        <dbReference type="Proteomes" id="UP000234681"/>
    </source>
</evidence>
<sequence length="109" mass="11845">MQETPFPAAHSPFLTFSAAPPFLSFSFLFETVSVCGPCCSGTCYVDQASLKLKEILLPLPPEANKRMFESAEAWNIQQSQGLSRSYAQSRLSPGRVTQSIQSAPDPLGC</sequence>
<reference evidence="2" key="1">
    <citation type="submission" date="2005-09" db="EMBL/GenBank/DDBJ databases">
        <authorList>
            <person name="Mural R.J."/>
            <person name="Li P.W."/>
            <person name="Adams M.D."/>
            <person name="Amanatides P.G."/>
            <person name="Baden-Tillson H."/>
            <person name="Barnstead M."/>
            <person name="Chin S.H."/>
            <person name="Dew I."/>
            <person name="Evans C.A."/>
            <person name="Ferriera S."/>
            <person name="Flanigan M."/>
            <person name="Fosler C."/>
            <person name="Glodek A."/>
            <person name="Gu Z."/>
            <person name="Holt R.A."/>
            <person name="Jennings D."/>
            <person name="Kraft C.L."/>
            <person name="Lu F."/>
            <person name="Nguyen T."/>
            <person name="Nusskern D.R."/>
            <person name="Pfannkoch C.M."/>
            <person name="Sitter C."/>
            <person name="Sutton G.G."/>
            <person name="Venter J.C."/>
            <person name="Wang Z."/>
            <person name="Woodage T."/>
            <person name="Zheng X.H."/>
            <person name="Zhong F."/>
        </authorList>
    </citation>
    <scope>NUCLEOTIDE SEQUENCE [LARGE SCALE GENOMIC DNA]</scope>
    <source>
        <strain>BN</strain>
        <strain evidence="2">Sprague-Dawley</strain>
    </source>
</reference>